<keyword evidence="3" id="KW-0998">Cell outer membrane</keyword>
<dbReference type="SUPFAM" id="SSF56935">
    <property type="entry name" value="Porins"/>
    <property type="match status" value="1"/>
</dbReference>
<accession>A0A1H6JIV1</accession>
<dbReference type="Pfam" id="PF13715">
    <property type="entry name" value="CarbopepD_reg_2"/>
    <property type="match status" value="1"/>
</dbReference>
<evidence type="ECO:0000256" key="3">
    <source>
        <dbReference type="ARBA" id="ARBA00023237"/>
    </source>
</evidence>
<feature type="signal peptide" evidence="4">
    <location>
        <begin position="1"/>
        <end position="20"/>
    </location>
</feature>
<dbReference type="SUPFAM" id="SSF49464">
    <property type="entry name" value="Carboxypeptidase regulatory domain-like"/>
    <property type="match status" value="1"/>
</dbReference>
<evidence type="ECO:0000256" key="4">
    <source>
        <dbReference type="SAM" id="SignalP"/>
    </source>
</evidence>
<feature type="chain" id="PRO_5011439664" evidence="4">
    <location>
        <begin position="21"/>
        <end position="888"/>
    </location>
</feature>
<keyword evidence="7" id="KW-1185">Reference proteome</keyword>
<dbReference type="GO" id="GO:0009279">
    <property type="term" value="C:cell outer membrane"/>
    <property type="evidence" value="ECO:0007669"/>
    <property type="project" value="UniProtKB-SubCell"/>
</dbReference>
<evidence type="ECO:0000313" key="7">
    <source>
        <dbReference type="Proteomes" id="UP000199634"/>
    </source>
</evidence>
<dbReference type="InterPro" id="IPR041700">
    <property type="entry name" value="OMP_b-brl_3"/>
</dbReference>
<dbReference type="InterPro" id="IPR036942">
    <property type="entry name" value="Beta-barrel_TonB_sf"/>
</dbReference>
<dbReference type="STRING" id="1159016.SAMN02927937_00399"/>
<gene>
    <name evidence="6" type="ORF">SAMN02927937_00399</name>
</gene>
<dbReference type="AlphaFoldDB" id="A0A1H6JIV1"/>
<proteinExistence type="predicted"/>
<dbReference type="RefSeq" id="WP_091095776.1">
    <property type="nucleotide sequence ID" value="NZ_FNXE01000003.1"/>
</dbReference>
<dbReference type="InterPro" id="IPR008969">
    <property type="entry name" value="CarboxyPept-like_regulatory"/>
</dbReference>
<comment type="subcellular location">
    <subcellularLocation>
        <location evidence="1">Cell outer membrane</location>
    </subcellularLocation>
</comment>
<evidence type="ECO:0000259" key="5">
    <source>
        <dbReference type="Pfam" id="PF14905"/>
    </source>
</evidence>
<evidence type="ECO:0000313" key="6">
    <source>
        <dbReference type="EMBL" id="SEH59680.1"/>
    </source>
</evidence>
<name>A0A1H6JIV1_9FLAO</name>
<dbReference type="Gene3D" id="2.40.170.20">
    <property type="entry name" value="TonB-dependent receptor, beta-barrel domain"/>
    <property type="match status" value="1"/>
</dbReference>
<organism evidence="6 7">
    <name type="scientific">Paenimyroides marinum</name>
    <dbReference type="NCBI Taxonomy" id="1159016"/>
    <lineage>
        <taxon>Bacteria</taxon>
        <taxon>Pseudomonadati</taxon>
        <taxon>Bacteroidota</taxon>
        <taxon>Flavobacteriia</taxon>
        <taxon>Flavobacteriales</taxon>
        <taxon>Flavobacteriaceae</taxon>
        <taxon>Paenimyroides</taxon>
    </lineage>
</organism>
<dbReference type="OrthoDB" id="603275at2"/>
<reference evidence="6 7" key="1">
    <citation type="submission" date="2016-10" db="EMBL/GenBank/DDBJ databases">
        <authorList>
            <person name="de Groot N.N."/>
        </authorList>
    </citation>
    <scope>NUCLEOTIDE SEQUENCE [LARGE SCALE GENOMIC DNA]</scope>
    <source>
        <strain evidence="6 7">CGMCC 1.10825</strain>
    </source>
</reference>
<dbReference type="Proteomes" id="UP000199634">
    <property type="component" value="Unassembled WGS sequence"/>
</dbReference>
<protein>
    <submittedName>
        <fullName evidence="6">CarboxypepD_reg-like domain-containing protein</fullName>
    </submittedName>
</protein>
<dbReference type="Gene3D" id="2.60.40.1120">
    <property type="entry name" value="Carboxypeptidase-like, regulatory domain"/>
    <property type="match status" value="1"/>
</dbReference>
<dbReference type="Pfam" id="PF14905">
    <property type="entry name" value="OMP_b-brl_3"/>
    <property type="match status" value="1"/>
</dbReference>
<dbReference type="EMBL" id="FNXE01000003">
    <property type="protein sequence ID" value="SEH59680.1"/>
    <property type="molecule type" value="Genomic_DNA"/>
</dbReference>
<feature type="domain" description="Outer membrane protein beta-barrel" evidence="5">
    <location>
        <begin position="451"/>
        <end position="884"/>
    </location>
</feature>
<evidence type="ECO:0000256" key="2">
    <source>
        <dbReference type="ARBA" id="ARBA00023136"/>
    </source>
</evidence>
<evidence type="ECO:0000256" key="1">
    <source>
        <dbReference type="ARBA" id="ARBA00004442"/>
    </source>
</evidence>
<sequence>MPKTLIVFLIALFTTISLQAQTFCKGTVLSLTKEPIPNASVLIKDSNDNILQFGFTNTQGIFSIQTESEGSFSVEVNKMGFVKQQQPLTITKDKKEYNLTFTLEESVEELEDLVIEIDNPIQLRGDTLVYDAKAFSTGREVVVEDLLKNIPGITVEKDGKIKFEDTEIEKVMVEGDDFFNRGYSILTKNMPNKPLDKVQVLRNYSNNKLLKGVEESNRVALNLTIDDEYKDLWFGDISAGYGLVSENRYEVSGNLMNFSKKYKNFLTYGLNNVGADNVGSLEGMFYNNYEVESIGQGSQLSQIMGLNGSRPSQLKDHRTRINNAEHVSLSTIVPLTEKLKIKVVGFLGFDENYAFNNRYSTTSVGDTYFENTENNWFKSHMKKGYVNLLATYDVSKTQMLQLSSVWNQGNTNNYNNLTFNGINTLERLETKNTFFDQKVTYTHKWKDKNVVLLKARYFSNKIPQLYNIDDYLMGDLFSFDADAMNNDIRNEKTFAGLEADFKLRQKNNDLIEFQVGYEYNDQSMNTVFQLFDDNVAFRPDGFQTDSSFTLGDLYVKSGYTWKWNTFKIGGRAEAHQLLNQFTTLNSNKKQNPFYVNPSVNFMWDVKPTHIFNGSYMVNFRNTSFIDVNDTYLLTSSRSFSKGLGAFKLTDSQMAKLGYSIRHYLNRYRFSLNINYSKQSNVLSSRSLIEQNSALSESIFIKGGDTYGINFISNFYFRKLKSNVKVESSYSVSTSFNEINNSGLRKNNYGTQRYNFEWRSNFKTAFNFHLGTEWTRSKVTSPDFENSYTNGFSFLDLFYKIDERLDIKAVTEYYYFGSLDKNQRNHAFLDLEASYKLKGDKWTLGLRGNNLLNKQNFTTYYVSDIGYSSTSYRLMPRYLLLTAKYRFSL</sequence>
<keyword evidence="4" id="KW-0732">Signal</keyword>
<keyword evidence="2" id="KW-0472">Membrane</keyword>